<name>A0A8J3ZJW1_9ACTN</name>
<comment type="caution">
    <text evidence="1">The sequence shown here is derived from an EMBL/GenBank/DDBJ whole genome shotgun (WGS) entry which is preliminary data.</text>
</comment>
<dbReference type="AlphaFoldDB" id="A0A8J3ZJW1"/>
<evidence type="ECO:0000313" key="2">
    <source>
        <dbReference type="Proteomes" id="UP000612585"/>
    </source>
</evidence>
<gene>
    <name evidence="1" type="ORF">Vau01_118130</name>
</gene>
<keyword evidence="2" id="KW-1185">Reference proteome</keyword>
<dbReference type="EMBL" id="BOPG01000113">
    <property type="protein sequence ID" value="GIJ64297.1"/>
    <property type="molecule type" value="Genomic_DNA"/>
</dbReference>
<proteinExistence type="predicted"/>
<organism evidence="1 2">
    <name type="scientific">Virgisporangium aurantiacum</name>
    <dbReference type="NCBI Taxonomy" id="175570"/>
    <lineage>
        <taxon>Bacteria</taxon>
        <taxon>Bacillati</taxon>
        <taxon>Actinomycetota</taxon>
        <taxon>Actinomycetes</taxon>
        <taxon>Micromonosporales</taxon>
        <taxon>Micromonosporaceae</taxon>
        <taxon>Virgisporangium</taxon>
    </lineage>
</organism>
<accession>A0A8J3ZJW1</accession>
<sequence length="232" mass="25324">MRLITWEDEGLFRTVMSAARLGRAGALIEHLGKRYAEEWDDAEAGLPYALAMVAALQTGVLFPESAGPRQHGTTYDELTETLEDVLYVAPDHWLARYCRIFVRVLLPTTGGREAKFARDEHAKARADVAELIGLQRRAPWQPYFSCAYAVAARLAAAGEYGDASAGQLIAEACDKPNGPIPFRMLGSVMCPSFIALHANPDLPERARLGTLMATLFPNEPAVTAALRGQPAR</sequence>
<dbReference type="RefSeq" id="WP_204012548.1">
    <property type="nucleotide sequence ID" value="NZ_BOPG01000113.1"/>
</dbReference>
<dbReference type="Proteomes" id="UP000612585">
    <property type="component" value="Unassembled WGS sequence"/>
</dbReference>
<evidence type="ECO:0000313" key="1">
    <source>
        <dbReference type="EMBL" id="GIJ64297.1"/>
    </source>
</evidence>
<protein>
    <submittedName>
        <fullName evidence="1">Uncharacterized protein</fullName>
    </submittedName>
</protein>
<reference evidence="1" key="1">
    <citation type="submission" date="2021-01" db="EMBL/GenBank/DDBJ databases">
        <title>Whole genome shotgun sequence of Virgisporangium aurantiacum NBRC 16421.</title>
        <authorList>
            <person name="Komaki H."/>
            <person name="Tamura T."/>
        </authorList>
    </citation>
    <scope>NUCLEOTIDE SEQUENCE</scope>
    <source>
        <strain evidence="1">NBRC 16421</strain>
    </source>
</reference>